<dbReference type="OrthoDB" id="9779865at2"/>
<sequence length="269" mass="28606">MEHPRTNRHPGTKPRRRVLVRRLAILAVLAVLAVGLGSVLTERHDHERAVPATAQHGPAAATAPATTPAPGTTPKPKPTPTRVPEHGDGRFTEAPGTSRTIGHGTPLRYGVEVEDGTGFSAASVAAEVGRILADKRGWTTAGAAFRRVDAPPYDFLVRLATPDTTDALCAVYGLDTGGEVNCSGGKDVVVNLKRWVLLSPYYKGRPAEYRALIINHEVGHRLGRGHRGCPGPGRPAPAMMQQIKGLHGCTPNAWPYDRHGRAITGPAVP</sequence>
<feature type="compositionally biased region" description="Low complexity" evidence="1">
    <location>
        <begin position="51"/>
        <end position="70"/>
    </location>
</feature>
<dbReference type="InterPro" id="IPR022603">
    <property type="entry name" value="DUF3152"/>
</dbReference>
<evidence type="ECO:0000313" key="3">
    <source>
        <dbReference type="EMBL" id="SNS22615.1"/>
    </source>
</evidence>
<evidence type="ECO:0000313" key="4">
    <source>
        <dbReference type="Proteomes" id="UP000198280"/>
    </source>
</evidence>
<dbReference type="SUPFAM" id="SSF55486">
    <property type="entry name" value="Metalloproteases ('zincins'), catalytic domain"/>
    <property type="match status" value="1"/>
</dbReference>
<gene>
    <name evidence="3" type="ORF">SAMN05216252_104173</name>
</gene>
<protein>
    <recommendedName>
        <fullName evidence="2">DUF3152 domain-containing protein</fullName>
    </recommendedName>
</protein>
<feature type="compositionally biased region" description="Pro residues" evidence="1">
    <location>
        <begin position="71"/>
        <end position="81"/>
    </location>
</feature>
<reference evidence="3 4" key="1">
    <citation type="submission" date="2017-06" db="EMBL/GenBank/DDBJ databases">
        <authorList>
            <person name="Kim H.J."/>
            <person name="Triplett B.A."/>
        </authorList>
    </citation>
    <scope>NUCLEOTIDE SEQUENCE [LARGE SCALE GENOMIC DNA]</scope>
    <source>
        <strain evidence="3 4">CGMCC 4.1858</strain>
    </source>
</reference>
<dbReference type="RefSeq" id="WP_089223287.1">
    <property type="nucleotide sequence ID" value="NZ_FZOF01000004.1"/>
</dbReference>
<dbReference type="Pfam" id="PF11350">
    <property type="entry name" value="DUF3152"/>
    <property type="match status" value="1"/>
</dbReference>
<proteinExistence type="predicted"/>
<dbReference type="Proteomes" id="UP000198280">
    <property type="component" value="Unassembled WGS sequence"/>
</dbReference>
<keyword evidence="4" id="KW-1185">Reference proteome</keyword>
<feature type="region of interest" description="Disordered" evidence="1">
    <location>
        <begin position="51"/>
        <end position="104"/>
    </location>
</feature>
<evidence type="ECO:0000256" key="1">
    <source>
        <dbReference type="SAM" id="MobiDB-lite"/>
    </source>
</evidence>
<dbReference type="EMBL" id="FZOF01000004">
    <property type="protein sequence ID" value="SNS22615.1"/>
    <property type="molecule type" value="Genomic_DNA"/>
</dbReference>
<evidence type="ECO:0000259" key="2">
    <source>
        <dbReference type="Pfam" id="PF11350"/>
    </source>
</evidence>
<feature type="domain" description="DUF3152" evidence="2">
    <location>
        <begin position="81"/>
        <end position="246"/>
    </location>
</feature>
<accession>A0A239CR12</accession>
<name>A0A239CR12_9ACTN</name>
<dbReference type="AlphaFoldDB" id="A0A239CR12"/>
<organism evidence="3 4">
    <name type="scientific">Actinacidiphila glaucinigra</name>
    <dbReference type="NCBI Taxonomy" id="235986"/>
    <lineage>
        <taxon>Bacteria</taxon>
        <taxon>Bacillati</taxon>
        <taxon>Actinomycetota</taxon>
        <taxon>Actinomycetes</taxon>
        <taxon>Kitasatosporales</taxon>
        <taxon>Streptomycetaceae</taxon>
        <taxon>Actinacidiphila</taxon>
    </lineage>
</organism>